<comment type="caution">
    <text evidence="2">The sequence shown here is derived from an EMBL/GenBank/DDBJ whole genome shotgun (WGS) entry which is preliminary data.</text>
</comment>
<dbReference type="Pfam" id="PF18911">
    <property type="entry name" value="PKD_4"/>
    <property type="match status" value="1"/>
</dbReference>
<feature type="non-terminal residue" evidence="2">
    <location>
        <position position="224"/>
    </location>
</feature>
<feature type="domain" description="PKD" evidence="1">
    <location>
        <begin position="61"/>
        <end position="107"/>
    </location>
</feature>
<reference evidence="2" key="1">
    <citation type="submission" date="2013-08" db="EMBL/GenBank/DDBJ databases">
        <authorList>
            <person name="Mendez C."/>
            <person name="Richter M."/>
            <person name="Ferrer M."/>
            <person name="Sanchez J."/>
        </authorList>
    </citation>
    <scope>NUCLEOTIDE SEQUENCE</scope>
</reference>
<dbReference type="InterPro" id="IPR035986">
    <property type="entry name" value="PKD_dom_sf"/>
</dbReference>
<dbReference type="PROSITE" id="PS50093">
    <property type="entry name" value="PKD"/>
    <property type="match status" value="2"/>
</dbReference>
<dbReference type="AlphaFoldDB" id="T0Y8T5"/>
<reference evidence="2" key="2">
    <citation type="journal article" date="2014" name="ISME J.">
        <title>Microbial stratification in low pH oxic and suboxic macroscopic growths along an acid mine drainage.</title>
        <authorList>
            <person name="Mendez-Garcia C."/>
            <person name="Mesa V."/>
            <person name="Sprenger R.R."/>
            <person name="Richter M."/>
            <person name="Diez M.S."/>
            <person name="Solano J."/>
            <person name="Bargiela R."/>
            <person name="Golyshina O.V."/>
            <person name="Manteca A."/>
            <person name="Ramos J.L."/>
            <person name="Gallego J.R."/>
            <person name="Llorente I."/>
            <person name="Martins Dos Santos V.A."/>
            <person name="Jensen O.N."/>
            <person name="Pelaez A.I."/>
            <person name="Sanchez J."/>
            <person name="Ferrer M."/>
        </authorList>
    </citation>
    <scope>NUCLEOTIDE SEQUENCE</scope>
</reference>
<dbReference type="CDD" id="cd00146">
    <property type="entry name" value="PKD"/>
    <property type="match status" value="1"/>
</dbReference>
<organism evidence="2">
    <name type="scientific">mine drainage metagenome</name>
    <dbReference type="NCBI Taxonomy" id="410659"/>
    <lineage>
        <taxon>unclassified sequences</taxon>
        <taxon>metagenomes</taxon>
        <taxon>ecological metagenomes</taxon>
    </lineage>
</organism>
<name>T0Y8T5_9ZZZZ</name>
<feature type="domain" description="PKD" evidence="1">
    <location>
        <begin position="147"/>
        <end position="203"/>
    </location>
</feature>
<protein>
    <submittedName>
        <fullName evidence="2">Surface layer protein</fullName>
    </submittedName>
</protein>
<evidence type="ECO:0000259" key="1">
    <source>
        <dbReference type="PROSITE" id="PS50093"/>
    </source>
</evidence>
<dbReference type="SMART" id="SM00089">
    <property type="entry name" value="PKD"/>
    <property type="match status" value="2"/>
</dbReference>
<evidence type="ECO:0000313" key="2">
    <source>
        <dbReference type="EMBL" id="EQD31566.1"/>
    </source>
</evidence>
<dbReference type="InterPro" id="IPR022409">
    <property type="entry name" value="PKD/Chitinase_dom"/>
</dbReference>
<sequence>MTLTVTNPEGTSSSLVHYVQVIDAPLAASLRDRTVVVDQTVGFHPFALGTFPPDVATLQGTWAWGDGTQSAGLNVTHMYGRPGSYYVSLTLTDGDGNQITVGATVRVVDSVPLVSLPYGGYTTYGENHTAYFRATTLGSLADELYGGNAFQYQWTFGDLTPGLSATSGVVDTAGHVYTVVGNPVLKVNVTTPFGTTGSANVTVRSVPDSDGDGIPNLYAQAVMH</sequence>
<dbReference type="InterPro" id="IPR013783">
    <property type="entry name" value="Ig-like_fold"/>
</dbReference>
<proteinExistence type="predicted"/>
<dbReference type="EMBL" id="AUZY01012079">
    <property type="protein sequence ID" value="EQD31566.1"/>
    <property type="molecule type" value="Genomic_DNA"/>
</dbReference>
<dbReference type="Gene3D" id="2.60.40.10">
    <property type="entry name" value="Immunoglobulins"/>
    <property type="match status" value="2"/>
</dbReference>
<dbReference type="InterPro" id="IPR000601">
    <property type="entry name" value="PKD_dom"/>
</dbReference>
<accession>T0Y8T5</accession>
<gene>
    <name evidence="2" type="ORF">B1B_18066</name>
</gene>
<dbReference type="SUPFAM" id="SSF49299">
    <property type="entry name" value="PKD domain"/>
    <property type="match status" value="2"/>
</dbReference>